<dbReference type="SUPFAM" id="SSF55729">
    <property type="entry name" value="Acyl-CoA N-acyltransferases (Nat)"/>
    <property type="match status" value="1"/>
</dbReference>
<dbReference type="PROSITE" id="PS51186">
    <property type="entry name" value="GNAT"/>
    <property type="match status" value="1"/>
</dbReference>
<dbReference type="RefSeq" id="WP_189139834.1">
    <property type="nucleotide sequence ID" value="NZ_BMNK01000005.1"/>
</dbReference>
<evidence type="ECO:0000313" key="3">
    <source>
        <dbReference type="Proteomes" id="UP000660745"/>
    </source>
</evidence>
<sequence length="190" mass="20579">MPATPARPQLGPQGQAGAALSEIRLIPASEVNGLLDTVTEVARQVFTLPPWAEPRESAGAVAERLAADTRRRGFTFAAAFHGDQVHGFAYGVRCSRLALLASRLPREDLTLRELAVLPSMRGHGLGARLHDALLSAAPGVPWWLTTHPRAGAALGLYRRRGWRVAALLTTEDRVRLIMLKQPLTGKDSNQ</sequence>
<reference evidence="2" key="2">
    <citation type="submission" date="2020-09" db="EMBL/GenBank/DDBJ databases">
        <authorList>
            <person name="Sun Q."/>
            <person name="Zhou Y."/>
        </authorList>
    </citation>
    <scope>NUCLEOTIDE SEQUENCE</scope>
    <source>
        <strain evidence="2">CGMCC 4.7430</strain>
    </source>
</reference>
<organism evidence="2 3">
    <name type="scientific">Nonomuraea glycinis</name>
    <dbReference type="NCBI Taxonomy" id="2047744"/>
    <lineage>
        <taxon>Bacteria</taxon>
        <taxon>Bacillati</taxon>
        <taxon>Actinomycetota</taxon>
        <taxon>Actinomycetes</taxon>
        <taxon>Streptosporangiales</taxon>
        <taxon>Streptosporangiaceae</taxon>
        <taxon>Nonomuraea</taxon>
    </lineage>
</organism>
<proteinExistence type="predicted"/>
<dbReference type="Proteomes" id="UP000660745">
    <property type="component" value="Unassembled WGS sequence"/>
</dbReference>
<evidence type="ECO:0000259" key="1">
    <source>
        <dbReference type="PROSITE" id="PS51186"/>
    </source>
</evidence>
<dbReference type="CDD" id="cd04301">
    <property type="entry name" value="NAT_SF"/>
    <property type="match status" value="1"/>
</dbReference>
<dbReference type="AlphaFoldDB" id="A0A918A6E8"/>
<comment type="caution">
    <text evidence="2">The sequence shown here is derived from an EMBL/GenBank/DDBJ whole genome shotgun (WGS) entry which is preliminary data.</text>
</comment>
<dbReference type="EMBL" id="BMNK01000005">
    <property type="protein sequence ID" value="GGP07752.1"/>
    <property type="molecule type" value="Genomic_DNA"/>
</dbReference>
<reference evidence="2" key="1">
    <citation type="journal article" date="2014" name="Int. J. Syst. Evol. Microbiol.">
        <title>Complete genome sequence of Corynebacterium casei LMG S-19264T (=DSM 44701T), isolated from a smear-ripened cheese.</title>
        <authorList>
            <consortium name="US DOE Joint Genome Institute (JGI-PGF)"/>
            <person name="Walter F."/>
            <person name="Albersmeier A."/>
            <person name="Kalinowski J."/>
            <person name="Ruckert C."/>
        </authorList>
    </citation>
    <scope>NUCLEOTIDE SEQUENCE</scope>
    <source>
        <strain evidence="2">CGMCC 4.7430</strain>
    </source>
</reference>
<dbReference type="InterPro" id="IPR000182">
    <property type="entry name" value="GNAT_dom"/>
</dbReference>
<dbReference type="GO" id="GO:0016747">
    <property type="term" value="F:acyltransferase activity, transferring groups other than amino-acyl groups"/>
    <property type="evidence" value="ECO:0007669"/>
    <property type="project" value="InterPro"/>
</dbReference>
<gene>
    <name evidence="2" type="ORF">GCM10012278_36790</name>
</gene>
<name>A0A918A6E8_9ACTN</name>
<protein>
    <recommendedName>
        <fullName evidence="1">N-acetyltransferase domain-containing protein</fullName>
    </recommendedName>
</protein>
<keyword evidence="3" id="KW-1185">Reference proteome</keyword>
<dbReference type="Gene3D" id="3.40.630.30">
    <property type="match status" value="1"/>
</dbReference>
<dbReference type="InterPro" id="IPR016181">
    <property type="entry name" value="Acyl_CoA_acyltransferase"/>
</dbReference>
<feature type="domain" description="N-acetyltransferase" evidence="1">
    <location>
        <begin position="21"/>
        <end position="183"/>
    </location>
</feature>
<dbReference type="Pfam" id="PF00583">
    <property type="entry name" value="Acetyltransf_1"/>
    <property type="match status" value="1"/>
</dbReference>
<evidence type="ECO:0000313" key="2">
    <source>
        <dbReference type="EMBL" id="GGP07752.1"/>
    </source>
</evidence>
<accession>A0A918A6E8</accession>